<feature type="region of interest" description="Disordered" evidence="1">
    <location>
        <begin position="126"/>
        <end position="149"/>
    </location>
</feature>
<accession>A0A4S4CW28</accession>
<evidence type="ECO:0000313" key="3">
    <source>
        <dbReference type="Proteomes" id="UP000306102"/>
    </source>
</evidence>
<dbReference type="STRING" id="542762.A0A4S4CW28"/>
<feature type="compositionally biased region" description="Low complexity" evidence="1">
    <location>
        <begin position="229"/>
        <end position="241"/>
    </location>
</feature>
<organism evidence="2 3">
    <name type="scientific">Camellia sinensis var. sinensis</name>
    <name type="common">China tea</name>
    <dbReference type="NCBI Taxonomy" id="542762"/>
    <lineage>
        <taxon>Eukaryota</taxon>
        <taxon>Viridiplantae</taxon>
        <taxon>Streptophyta</taxon>
        <taxon>Embryophyta</taxon>
        <taxon>Tracheophyta</taxon>
        <taxon>Spermatophyta</taxon>
        <taxon>Magnoliopsida</taxon>
        <taxon>eudicotyledons</taxon>
        <taxon>Gunneridae</taxon>
        <taxon>Pentapetalae</taxon>
        <taxon>asterids</taxon>
        <taxon>Ericales</taxon>
        <taxon>Theaceae</taxon>
        <taxon>Camellia</taxon>
    </lineage>
</organism>
<proteinExistence type="predicted"/>
<evidence type="ECO:0000313" key="2">
    <source>
        <dbReference type="EMBL" id="THF94094.1"/>
    </source>
</evidence>
<protein>
    <recommendedName>
        <fullName evidence="4">RIN4 pathogenic type III effector avirulence factor Avr cleavage site domain-containing protein</fullName>
    </recommendedName>
</protein>
<dbReference type="AlphaFoldDB" id="A0A4S4CW28"/>
<keyword evidence="3" id="KW-1185">Reference proteome</keyword>
<evidence type="ECO:0008006" key="4">
    <source>
        <dbReference type="Google" id="ProtNLM"/>
    </source>
</evidence>
<reference evidence="2 3" key="1">
    <citation type="journal article" date="2018" name="Proc. Natl. Acad. Sci. U.S.A.">
        <title>Draft genome sequence of Camellia sinensis var. sinensis provides insights into the evolution of the tea genome and tea quality.</title>
        <authorList>
            <person name="Wei C."/>
            <person name="Yang H."/>
            <person name="Wang S."/>
            <person name="Zhao J."/>
            <person name="Liu C."/>
            <person name="Gao L."/>
            <person name="Xia E."/>
            <person name="Lu Y."/>
            <person name="Tai Y."/>
            <person name="She G."/>
            <person name="Sun J."/>
            <person name="Cao H."/>
            <person name="Tong W."/>
            <person name="Gao Q."/>
            <person name="Li Y."/>
            <person name="Deng W."/>
            <person name="Jiang X."/>
            <person name="Wang W."/>
            <person name="Chen Q."/>
            <person name="Zhang S."/>
            <person name="Li H."/>
            <person name="Wu J."/>
            <person name="Wang P."/>
            <person name="Li P."/>
            <person name="Shi C."/>
            <person name="Zheng F."/>
            <person name="Jian J."/>
            <person name="Huang B."/>
            <person name="Shan D."/>
            <person name="Shi M."/>
            <person name="Fang C."/>
            <person name="Yue Y."/>
            <person name="Li F."/>
            <person name="Li D."/>
            <person name="Wei S."/>
            <person name="Han B."/>
            <person name="Jiang C."/>
            <person name="Yin Y."/>
            <person name="Xia T."/>
            <person name="Zhang Z."/>
            <person name="Bennetzen J.L."/>
            <person name="Zhao S."/>
            <person name="Wan X."/>
        </authorList>
    </citation>
    <scope>NUCLEOTIDE SEQUENCE [LARGE SCALE GENOMIC DNA]</scope>
    <source>
        <strain evidence="3">cv. Shuchazao</strain>
        <tissue evidence="2">Leaf</tissue>
    </source>
</reference>
<dbReference type="Proteomes" id="UP000306102">
    <property type="component" value="Unassembled WGS sequence"/>
</dbReference>
<sequence length="251" mass="27987">MYRSNIGRRVEQYWKKSGQIPVFGNWENANELPITQYFECARQAVSGGLLRYSNSSSGECHCHPYVSAGGGDQLRAIDFKKYPLPTTGLPPPPPKKKTRVINKRCPQVKEEKNQVKKVVLCAVPEPPRKPQTSQMVQPPKHSTTTKITTSTTIRNRRQPSTATATATIVKAVDEDLYKIPPELLHKTKRKKRMGLFSRCLVPSCMVFEGLSVMVKITSGSDRAFKSSMKKSASSMASQSTSVDQRAIHKGH</sequence>
<dbReference type="PANTHER" id="PTHR33699:SF3">
    <property type="entry name" value="OS06G0347300 PROTEIN"/>
    <property type="match status" value="1"/>
</dbReference>
<feature type="region of interest" description="Disordered" evidence="1">
    <location>
        <begin position="229"/>
        <end position="251"/>
    </location>
</feature>
<name>A0A4S4CW28_CAMSN</name>
<comment type="caution">
    <text evidence="2">The sequence shown here is derived from an EMBL/GenBank/DDBJ whole genome shotgun (WGS) entry which is preliminary data.</text>
</comment>
<dbReference type="PANTHER" id="PTHR33699">
    <property type="entry name" value="EXPRESSED PROTEIN"/>
    <property type="match status" value="1"/>
</dbReference>
<gene>
    <name evidence="2" type="ORF">TEA_011757</name>
</gene>
<evidence type="ECO:0000256" key="1">
    <source>
        <dbReference type="SAM" id="MobiDB-lite"/>
    </source>
</evidence>
<dbReference type="EMBL" id="SDRB02013799">
    <property type="protein sequence ID" value="THF94094.1"/>
    <property type="molecule type" value="Genomic_DNA"/>
</dbReference>